<dbReference type="AlphaFoldDB" id="A0A0T6AXX1"/>
<comment type="caution">
    <text evidence="3">The sequence shown here is derived from an EMBL/GenBank/DDBJ whole genome shotgun (WGS) entry which is preliminary data.</text>
</comment>
<protein>
    <recommendedName>
        <fullName evidence="1">MMS19 nucleotide excision repair protein</fullName>
    </recommendedName>
</protein>
<dbReference type="SUPFAM" id="SSF48371">
    <property type="entry name" value="ARM repeat"/>
    <property type="match status" value="1"/>
</dbReference>
<dbReference type="InterPro" id="IPR016024">
    <property type="entry name" value="ARM-type_fold"/>
</dbReference>
<gene>
    <name evidence="3" type="ORF">AMK59_6731</name>
</gene>
<dbReference type="GO" id="GO:0016226">
    <property type="term" value="P:iron-sulfur cluster assembly"/>
    <property type="evidence" value="ECO:0007669"/>
    <property type="project" value="UniProtKB-UniRule"/>
</dbReference>
<feature type="domain" description="MMS19 N-terminal" evidence="2">
    <location>
        <begin position="43"/>
        <end position="303"/>
    </location>
</feature>
<dbReference type="GO" id="GO:0097361">
    <property type="term" value="C:cytosolic [4Fe-4S] assembly targeting complex"/>
    <property type="evidence" value="ECO:0007669"/>
    <property type="project" value="UniProtKB-UniRule"/>
</dbReference>
<reference evidence="3 4" key="1">
    <citation type="submission" date="2015-09" db="EMBL/GenBank/DDBJ databases">
        <title>Draft genome of the scarab beetle Oryctes borbonicus.</title>
        <authorList>
            <person name="Meyer J.M."/>
            <person name="Markov G.V."/>
            <person name="Baskaran P."/>
            <person name="Herrmann M."/>
            <person name="Sommer R.J."/>
            <person name="Roedelsperger C."/>
        </authorList>
    </citation>
    <scope>NUCLEOTIDE SEQUENCE [LARGE SCALE GENOMIC DNA]</scope>
    <source>
        <strain evidence="3">OB123</strain>
        <tissue evidence="3">Whole animal</tissue>
    </source>
</reference>
<proteinExistence type="inferred from homology"/>
<evidence type="ECO:0000313" key="3">
    <source>
        <dbReference type="EMBL" id="KRT79787.1"/>
    </source>
</evidence>
<accession>A0A0T6AXX1</accession>
<comment type="subunit">
    <text evidence="1">Component of the CIA complex.</text>
</comment>
<dbReference type="Proteomes" id="UP000051574">
    <property type="component" value="Unassembled WGS sequence"/>
</dbReference>
<dbReference type="EMBL" id="LJIG01022585">
    <property type="protein sequence ID" value="KRT79787.1"/>
    <property type="molecule type" value="Genomic_DNA"/>
</dbReference>
<keyword evidence="4" id="KW-1185">Reference proteome</keyword>
<dbReference type="PANTHER" id="PTHR12891">
    <property type="entry name" value="DNA REPAIR/TRANSCRIPTION PROTEIN MET18/MMS19"/>
    <property type="match status" value="1"/>
</dbReference>
<evidence type="ECO:0000313" key="4">
    <source>
        <dbReference type="Proteomes" id="UP000051574"/>
    </source>
</evidence>
<name>A0A0T6AXX1_9SCAR</name>
<dbReference type="PANTHER" id="PTHR12891:SF0">
    <property type="entry name" value="MMS19 NUCLEOTIDE EXCISION REPAIR PROTEIN HOMOLOG"/>
    <property type="match status" value="1"/>
</dbReference>
<dbReference type="GO" id="GO:0051604">
    <property type="term" value="P:protein maturation"/>
    <property type="evidence" value="ECO:0007669"/>
    <property type="project" value="UniProtKB-UniRule"/>
</dbReference>
<comment type="subcellular location">
    <subcellularLocation>
        <location evidence="1">Cytoplasm</location>
        <location evidence="1">Cytoskeleton</location>
        <location evidence="1">Spindle</location>
    </subcellularLocation>
    <subcellularLocation>
        <location evidence="1">Nucleus</location>
    </subcellularLocation>
</comment>
<dbReference type="GO" id="GO:0006281">
    <property type="term" value="P:DNA repair"/>
    <property type="evidence" value="ECO:0007669"/>
    <property type="project" value="UniProtKB-UniRule"/>
</dbReference>
<organism evidence="3 4">
    <name type="scientific">Oryctes borbonicus</name>
    <dbReference type="NCBI Taxonomy" id="1629725"/>
    <lineage>
        <taxon>Eukaryota</taxon>
        <taxon>Metazoa</taxon>
        <taxon>Ecdysozoa</taxon>
        <taxon>Arthropoda</taxon>
        <taxon>Hexapoda</taxon>
        <taxon>Insecta</taxon>
        <taxon>Pterygota</taxon>
        <taxon>Neoptera</taxon>
        <taxon>Endopterygota</taxon>
        <taxon>Coleoptera</taxon>
        <taxon>Polyphaga</taxon>
        <taxon>Scarabaeiformia</taxon>
        <taxon>Scarabaeidae</taxon>
        <taxon>Dynastinae</taxon>
        <taxon>Oryctes</taxon>
    </lineage>
</organism>
<keyword evidence="1" id="KW-0963">Cytoplasm</keyword>
<evidence type="ECO:0000256" key="1">
    <source>
        <dbReference type="RuleBase" id="RU367072"/>
    </source>
</evidence>
<keyword evidence="1" id="KW-0206">Cytoskeleton</keyword>
<comment type="function">
    <text evidence="1">Key component of the cytosolic iron-sulfur protein assembly (CIA) complex, a multiprotein complex that mediates the incorporation of iron-sulfur cluster into apoproteins specifically involved in DNA metabolism and genomic integrity. In the CIA complex, MMS19 acts as an adapter between early-acting CIA components and a subset of cellular target iron-sulfur proteins.</text>
</comment>
<dbReference type="GO" id="GO:0005634">
    <property type="term" value="C:nucleus"/>
    <property type="evidence" value="ECO:0007669"/>
    <property type="project" value="UniProtKB-SubCell"/>
</dbReference>
<comment type="similarity">
    <text evidence="1">Belongs to the MET18/MMS19 family.</text>
</comment>
<dbReference type="GO" id="GO:0005819">
    <property type="term" value="C:spindle"/>
    <property type="evidence" value="ECO:0007669"/>
    <property type="project" value="UniProtKB-SubCell"/>
</dbReference>
<dbReference type="OrthoDB" id="342900at2759"/>
<keyword evidence="1" id="KW-0539">Nucleus</keyword>
<dbReference type="InterPro" id="IPR039920">
    <property type="entry name" value="MMS19"/>
</dbReference>
<evidence type="ECO:0000259" key="2">
    <source>
        <dbReference type="Pfam" id="PF14500"/>
    </source>
</evidence>
<sequence>MDENQPIISEIINLKKDDPKFTEKCLDLANSIQSNKYSILQLIQDLGSLLTSNTVDDREKGTLILSLVLTYLPNDILISTQLNFICNFFSERLNDHHQVVPAVIKGLKPLISSKNIPEGLATQLISSLFQHVPCQQQQQHDRYNIYQFIQAMLDKRKEEIKAMGLDAVYGVISAIDSERDPRNLLFLFKWLPDFLTTVELGQLTEEMFDVISCYFPVDFRPSAQEGGVITRQDLADALCPCLCAIPSFSEPCISLALEKFESELHVAKLDSLDLLINGCKNFPYEVYKQNSSTIWSLIQKEVFSSKYK</sequence>
<keyword evidence="1" id="KW-0234">DNA repair</keyword>
<dbReference type="InterPro" id="IPR029240">
    <property type="entry name" value="MMS19_N"/>
</dbReference>
<dbReference type="Pfam" id="PF14500">
    <property type="entry name" value="MMS19_N"/>
    <property type="match status" value="1"/>
</dbReference>
<feature type="non-terminal residue" evidence="3">
    <location>
        <position position="308"/>
    </location>
</feature>
<keyword evidence="1" id="KW-0227">DNA damage</keyword>